<name>A0ABD1XXI4_9MARC</name>
<evidence type="ECO:0000256" key="1">
    <source>
        <dbReference type="SAM" id="MobiDB-lite"/>
    </source>
</evidence>
<feature type="region of interest" description="Disordered" evidence="1">
    <location>
        <begin position="55"/>
        <end position="132"/>
    </location>
</feature>
<organism evidence="2 3">
    <name type="scientific">Riccia fluitans</name>
    <dbReference type="NCBI Taxonomy" id="41844"/>
    <lineage>
        <taxon>Eukaryota</taxon>
        <taxon>Viridiplantae</taxon>
        <taxon>Streptophyta</taxon>
        <taxon>Embryophyta</taxon>
        <taxon>Marchantiophyta</taxon>
        <taxon>Marchantiopsida</taxon>
        <taxon>Marchantiidae</taxon>
        <taxon>Marchantiales</taxon>
        <taxon>Ricciaceae</taxon>
        <taxon>Riccia</taxon>
    </lineage>
</organism>
<comment type="caution">
    <text evidence="2">The sequence shown here is derived from an EMBL/GenBank/DDBJ whole genome shotgun (WGS) entry which is preliminary data.</text>
</comment>
<sequence>MNGRCAGTDGRRVQGASLAENFVSVQQEQQQRTTKCGVTVNLRVVALESLEMKEESHQVMGGGTAQLSAEAGGSSRGHSTQGELEKIYALDKAPPPIKIHPQTEDSDSSSDGLSPPPSPKRKKDLLEKRQRR</sequence>
<protein>
    <submittedName>
        <fullName evidence="2">Uncharacterized protein</fullName>
    </submittedName>
</protein>
<accession>A0ABD1XXI4</accession>
<proteinExistence type="predicted"/>
<reference evidence="2 3" key="1">
    <citation type="submission" date="2024-09" db="EMBL/GenBank/DDBJ databases">
        <title>Chromosome-scale assembly of Riccia fluitans.</title>
        <authorList>
            <person name="Paukszto L."/>
            <person name="Sawicki J."/>
            <person name="Karawczyk K."/>
            <person name="Piernik-Szablinska J."/>
            <person name="Szczecinska M."/>
            <person name="Mazdziarz M."/>
        </authorList>
    </citation>
    <scope>NUCLEOTIDE SEQUENCE [LARGE SCALE GENOMIC DNA]</scope>
    <source>
        <strain evidence="2">Rf_01</strain>
        <tissue evidence="2">Aerial parts of the thallus</tissue>
    </source>
</reference>
<dbReference type="EMBL" id="JBHFFA010000007">
    <property type="protein sequence ID" value="KAL2613665.1"/>
    <property type="molecule type" value="Genomic_DNA"/>
</dbReference>
<dbReference type="Proteomes" id="UP001605036">
    <property type="component" value="Unassembled WGS sequence"/>
</dbReference>
<evidence type="ECO:0000313" key="2">
    <source>
        <dbReference type="EMBL" id="KAL2613665.1"/>
    </source>
</evidence>
<evidence type="ECO:0000313" key="3">
    <source>
        <dbReference type="Proteomes" id="UP001605036"/>
    </source>
</evidence>
<dbReference type="AlphaFoldDB" id="A0ABD1XXI4"/>
<keyword evidence="3" id="KW-1185">Reference proteome</keyword>
<gene>
    <name evidence="2" type="ORF">R1flu_025357</name>
</gene>